<sequence length="167" mass="18710">MLPAAQRLRAKEAADGRPLGARPGRANSGASVASIAHYLQQRPPSSFRNRSAIMLPAAQRLRAKEAADHATLITTLLATRAWLRPVSRGNRHFMVDCGRQRQSGPRPETGFLHQPALEGLTRSARTDSPRQDWPEQFSGERRRRAMAAARREVGEERGRRFKSRVRV</sequence>
<dbReference type="Proteomes" id="UP000250235">
    <property type="component" value="Unassembled WGS sequence"/>
</dbReference>
<feature type="region of interest" description="Disordered" evidence="1">
    <location>
        <begin position="98"/>
        <end position="167"/>
    </location>
</feature>
<gene>
    <name evidence="2" type="ORF">F511_18813</name>
</gene>
<feature type="compositionally biased region" description="Basic and acidic residues" evidence="1">
    <location>
        <begin position="124"/>
        <end position="133"/>
    </location>
</feature>
<proteinExistence type="predicted"/>
<name>A0A2Z7CND9_9LAMI</name>
<evidence type="ECO:0000313" key="3">
    <source>
        <dbReference type="Proteomes" id="UP000250235"/>
    </source>
</evidence>
<feature type="region of interest" description="Disordered" evidence="1">
    <location>
        <begin position="1"/>
        <end position="28"/>
    </location>
</feature>
<dbReference type="AlphaFoldDB" id="A0A2Z7CND9"/>
<evidence type="ECO:0000313" key="2">
    <source>
        <dbReference type="EMBL" id="KZV48298.1"/>
    </source>
</evidence>
<accession>A0A2Z7CND9</accession>
<evidence type="ECO:0000256" key="1">
    <source>
        <dbReference type="SAM" id="MobiDB-lite"/>
    </source>
</evidence>
<reference evidence="2 3" key="1">
    <citation type="journal article" date="2015" name="Proc. Natl. Acad. Sci. U.S.A.">
        <title>The resurrection genome of Boea hygrometrica: A blueprint for survival of dehydration.</title>
        <authorList>
            <person name="Xiao L."/>
            <person name="Yang G."/>
            <person name="Zhang L."/>
            <person name="Yang X."/>
            <person name="Zhao S."/>
            <person name="Ji Z."/>
            <person name="Zhou Q."/>
            <person name="Hu M."/>
            <person name="Wang Y."/>
            <person name="Chen M."/>
            <person name="Xu Y."/>
            <person name="Jin H."/>
            <person name="Xiao X."/>
            <person name="Hu G."/>
            <person name="Bao F."/>
            <person name="Hu Y."/>
            <person name="Wan P."/>
            <person name="Li L."/>
            <person name="Deng X."/>
            <person name="Kuang T."/>
            <person name="Xiang C."/>
            <person name="Zhu J.K."/>
            <person name="Oliver M.J."/>
            <person name="He Y."/>
        </authorList>
    </citation>
    <scope>NUCLEOTIDE SEQUENCE [LARGE SCALE GENOMIC DNA]</scope>
    <source>
        <strain evidence="3">cv. XS01</strain>
    </source>
</reference>
<dbReference type="EMBL" id="KQ993951">
    <property type="protein sequence ID" value="KZV48298.1"/>
    <property type="molecule type" value="Genomic_DNA"/>
</dbReference>
<organism evidence="2 3">
    <name type="scientific">Dorcoceras hygrometricum</name>
    <dbReference type="NCBI Taxonomy" id="472368"/>
    <lineage>
        <taxon>Eukaryota</taxon>
        <taxon>Viridiplantae</taxon>
        <taxon>Streptophyta</taxon>
        <taxon>Embryophyta</taxon>
        <taxon>Tracheophyta</taxon>
        <taxon>Spermatophyta</taxon>
        <taxon>Magnoliopsida</taxon>
        <taxon>eudicotyledons</taxon>
        <taxon>Gunneridae</taxon>
        <taxon>Pentapetalae</taxon>
        <taxon>asterids</taxon>
        <taxon>lamiids</taxon>
        <taxon>Lamiales</taxon>
        <taxon>Gesneriaceae</taxon>
        <taxon>Didymocarpoideae</taxon>
        <taxon>Trichosporeae</taxon>
        <taxon>Loxocarpinae</taxon>
        <taxon>Dorcoceras</taxon>
    </lineage>
</organism>
<feature type="compositionally biased region" description="Basic and acidic residues" evidence="1">
    <location>
        <begin position="149"/>
        <end position="158"/>
    </location>
</feature>
<protein>
    <submittedName>
        <fullName evidence="2">Uncharacterized protein</fullName>
    </submittedName>
</protein>
<keyword evidence="3" id="KW-1185">Reference proteome</keyword>